<evidence type="ECO:0000256" key="5">
    <source>
        <dbReference type="ARBA" id="ARBA00022490"/>
    </source>
</evidence>
<dbReference type="Gene3D" id="3.40.640.10">
    <property type="entry name" value="Type I PLP-dependent aspartate aminotransferase-like (Major domain)"/>
    <property type="match status" value="1"/>
</dbReference>
<dbReference type="GO" id="GO:0005829">
    <property type="term" value="C:cytosol"/>
    <property type="evidence" value="ECO:0007669"/>
    <property type="project" value="TreeGrafter"/>
</dbReference>
<evidence type="ECO:0000256" key="1">
    <source>
        <dbReference type="ARBA" id="ARBA00001933"/>
    </source>
</evidence>
<evidence type="ECO:0000256" key="7">
    <source>
        <dbReference type="ARBA" id="ARBA00022679"/>
    </source>
</evidence>
<comment type="caution">
    <text evidence="12">The sequence shown here is derived from an EMBL/GenBank/DDBJ whole genome shotgun (WGS) entry which is preliminary data.</text>
</comment>
<evidence type="ECO:0000256" key="9">
    <source>
        <dbReference type="HAMAP-Rule" id="MF_00051"/>
    </source>
</evidence>
<dbReference type="PROSITE" id="PS00096">
    <property type="entry name" value="SHMT"/>
    <property type="match status" value="1"/>
</dbReference>
<evidence type="ECO:0000259" key="11">
    <source>
        <dbReference type="Pfam" id="PF00464"/>
    </source>
</evidence>
<dbReference type="GO" id="GO:0032259">
    <property type="term" value="P:methylation"/>
    <property type="evidence" value="ECO:0007669"/>
    <property type="project" value="UniProtKB-KW"/>
</dbReference>
<accession>A0A017SV69</accession>
<dbReference type="SUPFAM" id="SSF53383">
    <property type="entry name" value="PLP-dependent transferases"/>
    <property type="match status" value="1"/>
</dbReference>
<keyword evidence="9" id="KW-0028">Amino-acid biosynthesis</keyword>
<dbReference type="PANTHER" id="PTHR11680:SF35">
    <property type="entry name" value="SERINE HYDROXYMETHYLTRANSFERASE 1"/>
    <property type="match status" value="1"/>
</dbReference>
<feature type="modified residue" description="N6-(pyridoxal phosphate)lysine" evidence="9 10">
    <location>
        <position position="236"/>
    </location>
</feature>
<dbReference type="UniPathway" id="UPA00288">
    <property type="reaction ID" value="UER01023"/>
</dbReference>
<dbReference type="InterPro" id="IPR001085">
    <property type="entry name" value="Ser_HO-MeTrfase"/>
</dbReference>
<dbReference type="GO" id="GO:0035999">
    <property type="term" value="P:tetrahydrofolate interconversion"/>
    <property type="evidence" value="ECO:0007669"/>
    <property type="project" value="UniProtKB-UniRule"/>
</dbReference>
<comment type="caution">
    <text evidence="9">Lacks conserved residue(s) required for the propagation of feature annotation.</text>
</comment>
<dbReference type="GO" id="GO:0004372">
    <property type="term" value="F:glycine hydroxymethyltransferase activity"/>
    <property type="evidence" value="ECO:0007669"/>
    <property type="project" value="UniProtKB-UniRule"/>
</dbReference>
<evidence type="ECO:0000256" key="6">
    <source>
        <dbReference type="ARBA" id="ARBA00022563"/>
    </source>
</evidence>
<reference evidence="12 13" key="1">
    <citation type="submission" date="2013-05" db="EMBL/GenBank/DDBJ databases">
        <title>Genome assembly of Chondromyces apiculatus DSM 436.</title>
        <authorList>
            <person name="Sharma G."/>
            <person name="Khatri I."/>
            <person name="Kaur C."/>
            <person name="Mayilraj S."/>
            <person name="Subramanian S."/>
        </authorList>
    </citation>
    <scope>NUCLEOTIDE SEQUENCE [LARGE SCALE GENOMIC DNA]</scope>
    <source>
        <strain evidence="12 13">DSM 436</strain>
    </source>
</reference>
<evidence type="ECO:0000313" key="13">
    <source>
        <dbReference type="Proteomes" id="UP000019678"/>
    </source>
</evidence>
<dbReference type="Pfam" id="PF00464">
    <property type="entry name" value="SHMT"/>
    <property type="match status" value="1"/>
</dbReference>
<gene>
    <name evidence="9" type="primary">glyA</name>
    <name evidence="12" type="ORF">CAP_8905</name>
</gene>
<keyword evidence="12" id="KW-0489">Methyltransferase</keyword>
<dbReference type="Gene3D" id="3.90.1150.10">
    <property type="entry name" value="Aspartate Aminotransferase, domain 1"/>
    <property type="match status" value="1"/>
</dbReference>
<dbReference type="PANTHER" id="PTHR11680">
    <property type="entry name" value="SERINE HYDROXYMETHYLTRANSFERASE"/>
    <property type="match status" value="1"/>
</dbReference>
<dbReference type="UniPathway" id="UPA00193"/>
<dbReference type="InterPro" id="IPR015424">
    <property type="entry name" value="PyrdxlP-dep_Trfase"/>
</dbReference>
<comment type="similarity">
    <text evidence="3 9">Belongs to the SHMT family.</text>
</comment>
<comment type="subcellular location">
    <subcellularLocation>
        <location evidence="2 9">Cytoplasm</location>
    </subcellularLocation>
</comment>
<comment type="pathway">
    <text evidence="9">Amino-acid biosynthesis; glycine biosynthesis; glycine from L-serine: step 1/1.</text>
</comment>
<dbReference type="NCBIfam" id="NF000586">
    <property type="entry name" value="PRK00011.1"/>
    <property type="match status" value="1"/>
</dbReference>
<evidence type="ECO:0000256" key="10">
    <source>
        <dbReference type="PIRSR" id="PIRSR000412-50"/>
    </source>
</evidence>
<comment type="subunit">
    <text evidence="4 9">Homodimer.</text>
</comment>
<feature type="binding site" evidence="9">
    <location>
        <position position="127"/>
    </location>
    <ligand>
        <name>(6S)-5,6,7,8-tetrahydrofolate</name>
        <dbReference type="ChEBI" id="CHEBI:57453"/>
    </ligand>
</feature>
<dbReference type="InterPro" id="IPR049943">
    <property type="entry name" value="Ser_HO-MeTrfase-like"/>
</dbReference>
<comment type="pathway">
    <text evidence="9">One-carbon metabolism; tetrahydrofolate interconversion.</text>
</comment>
<dbReference type="OrthoDB" id="9803846at2"/>
<comment type="catalytic activity">
    <reaction evidence="9">
        <text>(6R)-5,10-methylene-5,6,7,8-tetrahydrofolate + glycine + H2O = (6S)-5,6,7,8-tetrahydrofolate + L-serine</text>
        <dbReference type="Rhea" id="RHEA:15481"/>
        <dbReference type="ChEBI" id="CHEBI:15377"/>
        <dbReference type="ChEBI" id="CHEBI:15636"/>
        <dbReference type="ChEBI" id="CHEBI:33384"/>
        <dbReference type="ChEBI" id="CHEBI:57305"/>
        <dbReference type="ChEBI" id="CHEBI:57453"/>
        <dbReference type="EC" id="2.1.2.1"/>
    </reaction>
</comment>
<dbReference type="GO" id="GO:0019264">
    <property type="term" value="P:glycine biosynthetic process from serine"/>
    <property type="evidence" value="ECO:0007669"/>
    <property type="project" value="UniProtKB-UniRule"/>
</dbReference>
<dbReference type="HAMAP" id="MF_00051">
    <property type="entry name" value="SHMT"/>
    <property type="match status" value="1"/>
</dbReference>
<comment type="function">
    <text evidence="9">Catalyzes the reversible interconversion of serine and glycine with tetrahydrofolate (THF) serving as the one-carbon carrier. This reaction serves as the major source of one-carbon groups required for the biosynthesis of purines, thymidylate, methionine, and other important biomolecules. Also exhibits THF-independent aldolase activity toward beta-hydroxyamino acids, producing glycine and aldehydes, via a retro-aldol mechanism.</text>
</comment>
<protein>
    <recommendedName>
        <fullName evidence="9">Serine hydroxymethyltransferase</fullName>
        <shortName evidence="9">SHMT</shortName>
        <shortName evidence="9">Serine methylase</shortName>
        <ecNumber evidence="9">2.1.2.1</ecNumber>
    </recommendedName>
</protein>
<evidence type="ECO:0000256" key="3">
    <source>
        <dbReference type="ARBA" id="ARBA00006376"/>
    </source>
</evidence>
<comment type="cofactor">
    <cofactor evidence="1 9 10">
        <name>pyridoxal 5'-phosphate</name>
        <dbReference type="ChEBI" id="CHEBI:597326"/>
    </cofactor>
</comment>
<dbReference type="InterPro" id="IPR019798">
    <property type="entry name" value="Ser_HO-MeTrfase_PLP_BS"/>
</dbReference>
<keyword evidence="8 9" id="KW-0663">Pyridoxal phosphate</keyword>
<organism evidence="12 13">
    <name type="scientific">Chondromyces apiculatus DSM 436</name>
    <dbReference type="NCBI Taxonomy" id="1192034"/>
    <lineage>
        <taxon>Bacteria</taxon>
        <taxon>Pseudomonadati</taxon>
        <taxon>Myxococcota</taxon>
        <taxon>Polyangia</taxon>
        <taxon>Polyangiales</taxon>
        <taxon>Polyangiaceae</taxon>
        <taxon>Chondromyces</taxon>
    </lineage>
</organism>
<feature type="site" description="Plays an important role in substrate specificity" evidence="9">
    <location>
        <position position="235"/>
    </location>
</feature>
<dbReference type="EMBL" id="ASRX01000095">
    <property type="protein sequence ID" value="EYF00888.1"/>
    <property type="molecule type" value="Genomic_DNA"/>
</dbReference>
<keyword evidence="6 9" id="KW-0554">One-carbon metabolism</keyword>
<dbReference type="FunFam" id="3.40.640.10:FF:000001">
    <property type="entry name" value="Serine hydroxymethyltransferase"/>
    <property type="match status" value="1"/>
</dbReference>
<evidence type="ECO:0000256" key="4">
    <source>
        <dbReference type="ARBA" id="ARBA00011738"/>
    </source>
</evidence>
<dbReference type="STRING" id="1192034.CAP_8905"/>
<dbReference type="InterPro" id="IPR015422">
    <property type="entry name" value="PyrdxlP-dep_Trfase_small"/>
</dbReference>
<dbReference type="EC" id="2.1.2.1" evidence="9"/>
<dbReference type="InterPro" id="IPR039429">
    <property type="entry name" value="SHMT-like_dom"/>
</dbReference>
<evidence type="ECO:0000313" key="12">
    <source>
        <dbReference type="EMBL" id="EYF00888.1"/>
    </source>
</evidence>
<feature type="binding site" evidence="9">
    <location>
        <begin position="131"/>
        <end position="133"/>
    </location>
    <ligand>
        <name>(6S)-5,6,7,8-tetrahydrofolate</name>
        <dbReference type="ChEBI" id="CHEBI:57453"/>
    </ligand>
</feature>
<sequence>MSEAKATIPGLRPLGEVDPDIAALIRKEEEYEGRTLRLIASENYASRAVLQATGSVLANKYSEGYPHKRYYEGQVHIDAVEELARTRIAALFGAEHVNVQPYSGSPANLAVYLAFVKPGEPIMGLGLPAGGHLTHGWNVSITGKFFNSIPYGVRETDHRIDMDQVRKLALEHRPKLIWCGTTAYPRQIDFPAFRAIADEVGAILAADIAHIAGLVAGGAHPSPVGIADVVTSTTHKTFRGPRGAMILTKKEHASAIDRAVFPGLQGGPHNNTTAAIAVAAREASEPSFKEYAKQVVANAKTLAEALVARGFRLITGGTDNHLLLVDMTPKNVGGKPYAQALERAGIVANYNSIPFDTRKPFDPSGIRLGTPSVTSCGMGAAQMEQLAAWMDEVAQNPTDEARLARIAGEVAEVCKSFPAPGILL</sequence>
<keyword evidence="13" id="KW-1185">Reference proteome</keyword>
<keyword evidence="5 9" id="KW-0963">Cytoplasm</keyword>
<dbReference type="GO" id="GO:0030170">
    <property type="term" value="F:pyridoxal phosphate binding"/>
    <property type="evidence" value="ECO:0007669"/>
    <property type="project" value="UniProtKB-UniRule"/>
</dbReference>
<dbReference type="RefSeq" id="WP_081865719.1">
    <property type="nucleotide sequence ID" value="NZ_ASRX01000095.1"/>
</dbReference>
<dbReference type="GO" id="GO:0008168">
    <property type="term" value="F:methyltransferase activity"/>
    <property type="evidence" value="ECO:0007669"/>
    <property type="project" value="UniProtKB-KW"/>
</dbReference>
<dbReference type="Proteomes" id="UP000019678">
    <property type="component" value="Unassembled WGS sequence"/>
</dbReference>
<feature type="domain" description="Serine hydroxymethyltransferase-like" evidence="11">
    <location>
        <begin position="16"/>
        <end position="390"/>
    </location>
</feature>
<evidence type="ECO:0000256" key="2">
    <source>
        <dbReference type="ARBA" id="ARBA00004496"/>
    </source>
</evidence>
<evidence type="ECO:0000256" key="8">
    <source>
        <dbReference type="ARBA" id="ARBA00022898"/>
    </source>
</evidence>
<dbReference type="AlphaFoldDB" id="A0A017SV69"/>
<proteinExistence type="inferred from homology"/>
<dbReference type="eggNOG" id="COG0112">
    <property type="taxonomic scope" value="Bacteria"/>
</dbReference>
<keyword evidence="7 9" id="KW-0808">Transferase</keyword>
<dbReference type="PIRSF" id="PIRSF000412">
    <property type="entry name" value="SHMT"/>
    <property type="match status" value="1"/>
</dbReference>
<dbReference type="CDD" id="cd00378">
    <property type="entry name" value="SHMT"/>
    <property type="match status" value="1"/>
</dbReference>
<name>A0A017SV69_9BACT</name>
<dbReference type="InterPro" id="IPR015421">
    <property type="entry name" value="PyrdxlP-dep_Trfase_major"/>
</dbReference>